<evidence type="ECO:0000313" key="9">
    <source>
        <dbReference type="EMBL" id="KAH3846029.1"/>
    </source>
</evidence>
<dbReference type="InterPro" id="IPR002109">
    <property type="entry name" value="Glutaredoxin"/>
</dbReference>
<evidence type="ECO:0000256" key="4">
    <source>
        <dbReference type="ARBA" id="ARBA00023014"/>
    </source>
</evidence>
<dbReference type="GO" id="GO:0051537">
    <property type="term" value="F:2 iron, 2 sulfur cluster binding"/>
    <property type="evidence" value="ECO:0007669"/>
    <property type="project" value="UniProtKB-KW"/>
</dbReference>
<dbReference type="PANTHER" id="PTHR10293">
    <property type="entry name" value="GLUTAREDOXIN FAMILY MEMBER"/>
    <property type="match status" value="1"/>
</dbReference>
<dbReference type="GO" id="GO:0046872">
    <property type="term" value="F:metal ion binding"/>
    <property type="evidence" value="ECO:0007669"/>
    <property type="project" value="UniProtKB-KW"/>
</dbReference>
<evidence type="ECO:0000259" key="8">
    <source>
        <dbReference type="Pfam" id="PF00462"/>
    </source>
</evidence>
<dbReference type="InterPro" id="IPR033658">
    <property type="entry name" value="GRX_PICOT-like"/>
</dbReference>
<evidence type="ECO:0000256" key="5">
    <source>
        <dbReference type="ARBA" id="ARBA00023284"/>
    </source>
</evidence>
<organism evidence="9 10">
    <name type="scientific">Dreissena polymorpha</name>
    <name type="common">Zebra mussel</name>
    <name type="synonym">Mytilus polymorpha</name>
    <dbReference type="NCBI Taxonomy" id="45954"/>
    <lineage>
        <taxon>Eukaryota</taxon>
        <taxon>Metazoa</taxon>
        <taxon>Spiralia</taxon>
        <taxon>Lophotrochozoa</taxon>
        <taxon>Mollusca</taxon>
        <taxon>Bivalvia</taxon>
        <taxon>Autobranchia</taxon>
        <taxon>Heteroconchia</taxon>
        <taxon>Euheterodonta</taxon>
        <taxon>Imparidentia</taxon>
        <taxon>Neoheterodontei</taxon>
        <taxon>Myida</taxon>
        <taxon>Dreissenoidea</taxon>
        <taxon>Dreissenidae</taxon>
        <taxon>Dreissena</taxon>
    </lineage>
</organism>
<reference evidence="9" key="1">
    <citation type="journal article" date="2019" name="bioRxiv">
        <title>The Genome of the Zebra Mussel, Dreissena polymorpha: A Resource for Invasive Species Research.</title>
        <authorList>
            <person name="McCartney M.A."/>
            <person name="Auch B."/>
            <person name="Kono T."/>
            <person name="Mallez S."/>
            <person name="Zhang Y."/>
            <person name="Obille A."/>
            <person name="Becker A."/>
            <person name="Abrahante J.E."/>
            <person name="Garbe J."/>
            <person name="Badalamenti J.P."/>
            <person name="Herman A."/>
            <person name="Mangelson H."/>
            <person name="Liachko I."/>
            <person name="Sullivan S."/>
            <person name="Sone E.D."/>
            <person name="Koren S."/>
            <person name="Silverstein K.A.T."/>
            <person name="Beckman K.B."/>
            <person name="Gohl D.M."/>
        </authorList>
    </citation>
    <scope>NUCLEOTIDE SEQUENCE</scope>
    <source>
        <strain evidence="9">Duluth1</strain>
        <tissue evidence="9">Whole animal</tissue>
    </source>
</reference>
<proteinExistence type="predicted"/>
<keyword evidence="10" id="KW-1185">Reference proteome</keyword>
<sequence length="148" mass="16616">MSQLVNKSRIFLNNRVLLHQLVARYSVDTGSHEYISGLVKDKKVVVFMKGTAEQPRCGFSNAVMQILNFHGVKNFGHHNVLDDEKLRQGIKDYTSWPTIPQVFIGGEFVGGCDVMLEMHKNGDLIEELKKVGIRSALLDKVEGSSKKD</sequence>
<dbReference type="InterPro" id="IPR036249">
    <property type="entry name" value="Thioredoxin-like_sf"/>
</dbReference>
<evidence type="ECO:0000256" key="6">
    <source>
        <dbReference type="ARBA" id="ARBA00067456"/>
    </source>
</evidence>
<feature type="domain" description="Glutaredoxin" evidence="8">
    <location>
        <begin position="44"/>
        <end position="109"/>
    </location>
</feature>
<comment type="caution">
    <text evidence="9">The sequence shown here is derived from an EMBL/GenBank/DDBJ whole genome shotgun (WGS) entry which is preliminary data.</text>
</comment>
<evidence type="ECO:0000256" key="1">
    <source>
        <dbReference type="ARBA" id="ARBA00022714"/>
    </source>
</evidence>
<dbReference type="CDD" id="cd03028">
    <property type="entry name" value="GRX_PICOT_like"/>
    <property type="match status" value="1"/>
</dbReference>
<dbReference type="SUPFAM" id="SSF52833">
    <property type="entry name" value="Thioredoxin-like"/>
    <property type="match status" value="1"/>
</dbReference>
<keyword evidence="4" id="KW-0411">Iron-sulfur</keyword>
<dbReference type="InterPro" id="IPR004480">
    <property type="entry name" value="Monothiol_GRX-rel"/>
</dbReference>
<dbReference type="OrthoDB" id="415696at2759"/>
<dbReference type="PANTHER" id="PTHR10293:SF16">
    <property type="entry name" value="GLUTAREDOXIN-RELATED PROTEIN 5, MITOCHONDRIAL"/>
    <property type="match status" value="1"/>
</dbReference>
<reference evidence="9" key="2">
    <citation type="submission" date="2020-11" db="EMBL/GenBank/DDBJ databases">
        <authorList>
            <person name="McCartney M.A."/>
            <person name="Auch B."/>
            <person name="Kono T."/>
            <person name="Mallez S."/>
            <person name="Becker A."/>
            <person name="Gohl D.M."/>
            <person name="Silverstein K.A.T."/>
            <person name="Koren S."/>
            <person name="Bechman K.B."/>
            <person name="Herman A."/>
            <person name="Abrahante J.E."/>
            <person name="Garbe J."/>
        </authorList>
    </citation>
    <scope>NUCLEOTIDE SEQUENCE</scope>
    <source>
        <strain evidence="9">Duluth1</strain>
        <tissue evidence="9">Whole animal</tissue>
    </source>
</reference>
<accession>A0A9D4QWE7</accession>
<dbReference type="Pfam" id="PF00462">
    <property type="entry name" value="Glutaredoxin"/>
    <property type="match status" value="1"/>
</dbReference>
<protein>
    <recommendedName>
        <fullName evidence="6">Glutaredoxin-related protein 5, mitochondrial</fullName>
    </recommendedName>
    <alternativeName>
        <fullName evidence="7">Monothiol glutaredoxin-5</fullName>
    </alternativeName>
</protein>
<evidence type="ECO:0000256" key="2">
    <source>
        <dbReference type="ARBA" id="ARBA00022723"/>
    </source>
</evidence>
<dbReference type="Gene3D" id="3.40.30.10">
    <property type="entry name" value="Glutaredoxin"/>
    <property type="match status" value="1"/>
</dbReference>
<keyword evidence="3" id="KW-0408">Iron</keyword>
<keyword evidence="1" id="KW-0001">2Fe-2S</keyword>
<dbReference type="AlphaFoldDB" id="A0A9D4QWE7"/>
<evidence type="ECO:0000256" key="3">
    <source>
        <dbReference type="ARBA" id="ARBA00023004"/>
    </source>
</evidence>
<dbReference type="EMBL" id="JAIWYP010000003">
    <property type="protein sequence ID" value="KAH3846029.1"/>
    <property type="molecule type" value="Genomic_DNA"/>
</dbReference>
<dbReference type="NCBIfam" id="TIGR00365">
    <property type="entry name" value="Grx4 family monothiol glutaredoxin"/>
    <property type="match status" value="1"/>
</dbReference>
<dbReference type="FunFam" id="3.40.30.10:FF:000005">
    <property type="entry name" value="Glutaredoxin 5"/>
    <property type="match status" value="1"/>
</dbReference>
<keyword evidence="2" id="KW-0479">Metal-binding</keyword>
<dbReference type="PROSITE" id="PS51354">
    <property type="entry name" value="GLUTAREDOXIN_2"/>
    <property type="match status" value="1"/>
</dbReference>
<keyword evidence="5" id="KW-0676">Redox-active center</keyword>
<dbReference type="GO" id="GO:0005759">
    <property type="term" value="C:mitochondrial matrix"/>
    <property type="evidence" value="ECO:0007669"/>
    <property type="project" value="TreeGrafter"/>
</dbReference>
<evidence type="ECO:0000256" key="7">
    <source>
        <dbReference type="ARBA" id="ARBA00076083"/>
    </source>
</evidence>
<dbReference type="Proteomes" id="UP000828390">
    <property type="component" value="Unassembled WGS sequence"/>
</dbReference>
<evidence type="ECO:0000313" key="10">
    <source>
        <dbReference type="Proteomes" id="UP000828390"/>
    </source>
</evidence>
<gene>
    <name evidence="9" type="ORF">DPMN_088325</name>
</gene>
<name>A0A9D4QWE7_DREPO</name>